<dbReference type="InterPro" id="IPR036259">
    <property type="entry name" value="MFS_trans_sf"/>
</dbReference>
<evidence type="ECO:0000256" key="3">
    <source>
        <dbReference type="ARBA" id="ARBA00022475"/>
    </source>
</evidence>
<feature type="transmembrane region" description="Helical" evidence="8">
    <location>
        <begin position="132"/>
        <end position="149"/>
    </location>
</feature>
<keyword evidence="11" id="KW-1185">Reference proteome</keyword>
<evidence type="ECO:0000256" key="1">
    <source>
        <dbReference type="ARBA" id="ARBA00004429"/>
    </source>
</evidence>
<evidence type="ECO:0000256" key="4">
    <source>
        <dbReference type="ARBA" id="ARBA00022519"/>
    </source>
</evidence>
<evidence type="ECO:0000256" key="8">
    <source>
        <dbReference type="SAM" id="Phobius"/>
    </source>
</evidence>
<comment type="subcellular location">
    <subcellularLocation>
        <location evidence="1">Cell inner membrane</location>
        <topology evidence="1">Multi-pass membrane protein</topology>
    </subcellularLocation>
</comment>
<keyword evidence="5 8" id="KW-0812">Transmembrane</keyword>
<keyword evidence="7 8" id="KW-0472">Membrane</keyword>
<feature type="domain" description="Major facilitator superfamily associated" evidence="9">
    <location>
        <begin position="5"/>
        <end position="363"/>
    </location>
</feature>
<dbReference type="InterPro" id="IPR026032">
    <property type="entry name" value="HcaT-like"/>
</dbReference>
<evidence type="ECO:0000313" key="10">
    <source>
        <dbReference type="EMBL" id="QJR29457.1"/>
    </source>
</evidence>
<evidence type="ECO:0000313" key="11">
    <source>
        <dbReference type="Proteomes" id="UP000501130"/>
    </source>
</evidence>
<keyword evidence="6 8" id="KW-1133">Transmembrane helix</keyword>
<feature type="transmembrane region" description="Helical" evidence="8">
    <location>
        <begin position="93"/>
        <end position="111"/>
    </location>
</feature>
<feature type="transmembrane region" description="Helical" evidence="8">
    <location>
        <begin position="359"/>
        <end position="377"/>
    </location>
</feature>
<dbReference type="RefSeq" id="WP_171098844.1">
    <property type="nucleotide sequence ID" value="NZ_CP053084.1"/>
</dbReference>
<dbReference type="Proteomes" id="UP000501130">
    <property type="component" value="Chromosome"/>
</dbReference>
<accession>A0ABX6N4Z2</accession>
<keyword evidence="2" id="KW-0813">Transport</keyword>
<keyword evidence="4" id="KW-0997">Cell inner membrane</keyword>
<name>A0ABX6N4Z2_9BURK</name>
<feature type="transmembrane region" description="Helical" evidence="8">
    <location>
        <begin position="269"/>
        <end position="288"/>
    </location>
</feature>
<dbReference type="EMBL" id="CP053084">
    <property type="protein sequence ID" value="QJR29457.1"/>
    <property type="molecule type" value="Genomic_DNA"/>
</dbReference>
<feature type="transmembrane region" description="Helical" evidence="8">
    <location>
        <begin position="238"/>
        <end position="257"/>
    </location>
</feature>
<evidence type="ECO:0000256" key="6">
    <source>
        <dbReference type="ARBA" id="ARBA00022989"/>
    </source>
</evidence>
<evidence type="ECO:0000259" key="9">
    <source>
        <dbReference type="Pfam" id="PF12832"/>
    </source>
</evidence>
<evidence type="ECO:0000256" key="5">
    <source>
        <dbReference type="ARBA" id="ARBA00022692"/>
    </source>
</evidence>
<dbReference type="Gene3D" id="1.20.1250.20">
    <property type="entry name" value="MFS general substrate transporter like domains"/>
    <property type="match status" value="2"/>
</dbReference>
<dbReference type="PANTHER" id="PTHR23522">
    <property type="entry name" value="BLL5896 PROTEIN"/>
    <property type="match status" value="1"/>
</dbReference>
<dbReference type="Pfam" id="PF12832">
    <property type="entry name" value="MFS_1_like"/>
    <property type="match status" value="1"/>
</dbReference>
<evidence type="ECO:0000256" key="7">
    <source>
        <dbReference type="ARBA" id="ARBA00023136"/>
    </source>
</evidence>
<dbReference type="PANTHER" id="PTHR23522:SF10">
    <property type="entry name" value="3-PHENYLPROPIONIC ACID TRANSPORTER-RELATED"/>
    <property type="match status" value="1"/>
</dbReference>
<feature type="transmembrane region" description="Helical" evidence="8">
    <location>
        <begin position="155"/>
        <end position="173"/>
    </location>
</feature>
<feature type="transmembrane region" description="Helical" evidence="8">
    <location>
        <begin position="333"/>
        <end position="353"/>
    </location>
</feature>
<dbReference type="SUPFAM" id="SSF103473">
    <property type="entry name" value="MFS general substrate transporter"/>
    <property type="match status" value="1"/>
</dbReference>
<sequence length="393" mass="43291">MQLGWLALFYAAYFAFVGLYSPFLGPYLKSIGHNLDVIALALGMMQLMRIVGPFAWGWLADHTGNRVRWIRLGTFAGFCFAALAFWYQQTPSHLIVLVLLLNLSISGLVPMSDSYAMERCAGCTGQYGQVRLYGSLGFVLAVLVFGAVADRFGFASYPFWACAMLLLGFVAALKFTPDSPRVTSTENSILFTGSGFKRLLLPGPMPLFWLAAFFMIFAHGVFYAFFSLYLLEFNYSEMSIGGLWAFGVMCEVVFFALQARFFKRFSLNTWLCVSFAACAFRFALTAAFPEYGWLMLFAQGLHALTFAAHHTATISWLRENLPVKLVVRGQAMYATIAYGLGGSAGTFLGRFAWEWGGPASAFAMASVSGLIALLLGWRFTIASKQPTSALLSG</sequence>
<feature type="transmembrane region" description="Helical" evidence="8">
    <location>
        <begin position="207"/>
        <end position="226"/>
    </location>
</feature>
<reference evidence="10 11" key="1">
    <citation type="submission" date="2020-05" db="EMBL/GenBank/DDBJ databases">
        <title>Compete genome of Limnobacter sp. SAORIC-580.</title>
        <authorList>
            <person name="Song J."/>
            <person name="Cho J.-C."/>
        </authorList>
    </citation>
    <scope>NUCLEOTIDE SEQUENCE [LARGE SCALE GENOMIC DNA]</scope>
    <source>
        <strain evidence="10 11">SAORIC-580</strain>
    </source>
</reference>
<proteinExistence type="predicted"/>
<feature type="transmembrane region" description="Helical" evidence="8">
    <location>
        <begin position="37"/>
        <end position="57"/>
    </location>
</feature>
<feature type="transmembrane region" description="Helical" evidence="8">
    <location>
        <begin position="7"/>
        <end position="25"/>
    </location>
</feature>
<dbReference type="PIRSF" id="PIRSF004925">
    <property type="entry name" value="HcaT"/>
    <property type="match status" value="1"/>
</dbReference>
<keyword evidence="3" id="KW-1003">Cell membrane</keyword>
<dbReference type="InterPro" id="IPR024989">
    <property type="entry name" value="MFS_assoc_dom"/>
</dbReference>
<feature type="transmembrane region" description="Helical" evidence="8">
    <location>
        <begin position="69"/>
        <end position="87"/>
    </location>
</feature>
<organism evidence="10 11">
    <name type="scientific">Limnobacter profundi</name>
    <dbReference type="NCBI Taxonomy" id="2732163"/>
    <lineage>
        <taxon>Bacteria</taxon>
        <taxon>Pseudomonadati</taxon>
        <taxon>Pseudomonadota</taxon>
        <taxon>Betaproteobacteria</taxon>
        <taxon>Burkholderiales</taxon>
        <taxon>Burkholderiaceae</taxon>
        <taxon>Limnobacter</taxon>
    </lineage>
</organism>
<evidence type="ECO:0000256" key="2">
    <source>
        <dbReference type="ARBA" id="ARBA00022448"/>
    </source>
</evidence>
<gene>
    <name evidence="10" type="ORF">HKT17_06885</name>
</gene>
<protein>
    <recommendedName>
        <fullName evidence="9">Major facilitator superfamily associated domain-containing protein</fullName>
    </recommendedName>
</protein>